<evidence type="ECO:0000256" key="1">
    <source>
        <dbReference type="SAM" id="SignalP"/>
    </source>
</evidence>
<sequence>MSRLVRFTVVLLTCTLALVIGACGSDEDSGLKGVALPSDFPSDQVPLIDGTVLTASGDATKGWSVTVQAPAGDSGVLDTAVKKLTDAGYTESQRTSQNGQSVVVLTADKAGKTYWVSAGVTPAAASGGSSVFYTITTS</sequence>
<evidence type="ECO:0000313" key="2">
    <source>
        <dbReference type="EMBL" id="KNA92349.1"/>
    </source>
</evidence>
<dbReference type="Proteomes" id="UP000037247">
    <property type="component" value="Unassembled WGS sequence"/>
</dbReference>
<keyword evidence="3" id="KW-1185">Reference proteome</keyword>
<feature type="chain" id="PRO_5046307196" evidence="1">
    <location>
        <begin position="23"/>
        <end position="138"/>
    </location>
</feature>
<evidence type="ECO:0000313" key="3">
    <source>
        <dbReference type="Proteomes" id="UP000037247"/>
    </source>
</evidence>
<protein>
    <submittedName>
        <fullName evidence="2">Uncharacterized protein</fullName>
    </submittedName>
</protein>
<keyword evidence="1" id="KW-0732">Signal</keyword>
<organism evidence="2 3">
    <name type="scientific">Gordonia jacobaea</name>
    <dbReference type="NCBI Taxonomy" id="122202"/>
    <lineage>
        <taxon>Bacteria</taxon>
        <taxon>Bacillati</taxon>
        <taxon>Actinomycetota</taxon>
        <taxon>Actinomycetes</taxon>
        <taxon>Mycobacteriales</taxon>
        <taxon>Gordoniaceae</taxon>
        <taxon>Gordonia</taxon>
    </lineage>
</organism>
<dbReference type="PROSITE" id="PS51257">
    <property type="entry name" value="PROKAR_LIPOPROTEIN"/>
    <property type="match status" value="1"/>
</dbReference>
<feature type="signal peptide" evidence="1">
    <location>
        <begin position="1"/>
        <end position="22"/>
    </location>
</feature>
<dbReference type="EMBL" id="LDTZ01000014">
    <property type="protein sequence ID" value="KNA92349.1"/>
    <property type="molecule type" value="Genomic_DNA"/>
</dbReference>
<dbReference type="RefSeq" id="WP_049697575.1">
    <property type="nucleotide sequence ID" value="NZ_JAQDQF010000002.1"/>
</dbReference>
<reference evidence="2 3" key="1">
    <citation type="submission" date="2015-05" db="EMBL/GenBank/DDBJ databases">
        <title>Draft genome sequence of the bacterium Gordonia jacobaea a new member of the Gordonia genus.</title>
        <authorList>
            <person name="Jimenez-Galisteo G."/>
            <person name="Dominguez A."/>
            <person name="Munoz E."/>
            <person name="Vinas M."/>
        </authorList>
    </citation>
    <scope>NUCLEOTIDE SEQUENCE [LARGE SCALE GENOMIC DNA]</scope>
    <source>
        <strain evidence="3">mv1</strain>
    </source>
</reference>
<name>A0ABR5IFJ3_9ACTN</name>
<proteinExistence type="predicted"/>
<comment type="caution">
    <text evidence="2">The sequence shown here is derived from an EMBL/GenBank/DDBJ whole genome shotgun (WGS) entry which is preliminary data.</text>
</comment>
<accession>A0ABR5IFJ3</accession>
<gene>
    <name evidence="2" type="ORF">ABW18_03085</name>
</gene>